<proteinExistence type="predicted"/>
<comment type="caution">
    <text evidence="2">The sequence shown here is derived from an EMBL/GenBank/DDBJ whole genome shotgun (WGS) entry which is preliminary data.</text>
</comment>
<organism evidence="2">
    <name type="scientific">Cladocopium goreaui</name>
    <dbReference type="NCBI Taxonomy" id="2562237"/>
    <lineage>
        <taxon>Eukaryota</taxon>
        <taxon>Sar</taxon>
        <taxon>Alveolata</taxon>
        <taxon>Dinophyceae</taxon>
        <taxon>Suessiales</taxon>
        <taxon>Symbiodiniaceae</taxon>
        <taxon>Cladocopium</taxon>
    </lineage>
</organism>
<dbReference type="EMBL" id="CAMXCT020000868">
    <property type="protein sequence ID" value="CAL1137544.1"/>
    <property type="molecule type" value="Genomic_DNA"/>
</dbReference>
<reference evidence="3" key="2">
    <citation type="submission" date="2024-04" db="EMBL/GenBank/DDBJ databases">
        <authorList>
            <person name="Chen Y."/>
            <person name="Shah S."/>
            <person name="Dougan E. K."/>
            <person name="Thang M."/>
            <person name="Chan C."/>
        </authorList>
    </citation>
    <scope>NUCLEOTIDE SEQUENCE [LARGE SCALE GENOMIC DNA]</scope>
</reference>
<dbReference type="EMBL" id="CAMXCT030000868">
    <property type="protein sequence ID" value="CAL4771481.1"/>
    <property type="molecule type" value="Genomic_DNA"/>
</dbReference>
<dbReference type="AlphaFoldDB" id="A0A9P1FNU8"/>
<keyword evidence="1" id="KW-1133">Transmembrane helix</keyword>
<keyword evidence="4" id="KW-1185">Reference proteome</keyword>
<protein>
    <submittedName>
        <fullName evidence="2">Uncharacterized protein</fullName>
    </submittedName>
</protein>
<name>A0A9P1FNU8_9DINO</name>
<evidence type="ECO:0000313" key="2">
    <source>
        <dbReference type="EMBL" id="CAI3984169.1"/>
    </source>
</evidence>
<dbReference type="OrthoDB" id="420318at2759"/>
<keyword evidence="1" id="KW-0472">Membrane</keyword>
<sequence>MDLSSTFEQAVLRSTLAQHQVVEAEAERQAILKRIHKLLNKTIALEAMTKDDLILELKSFNASGVQSQTASAADMAAEAAKLAQDLSGCEARIVDALERRDAAMTQQAEAVKQIQKNLRSSIMVEMNDTRLVQILDASDRSQMVPVPTTTTTNTVLQDILDRLEVTVNVKNEGEATKDTKETAAEGEVLYPTDWAVIGALVLVIVFVTAVVCYSRTQER</sequence>
<evidence type="ECO:0000313" key="4">
    <source>
        <dbReference type="Proteomes" id="UP001152797"/>
    </source>
</evidence>
<feature type="transmembrane region" description="Helical" evidence="1">
    <location>
        <begin position="194"/>
        <end position="213"/>
    </location>
</feature>
<gene>
    <name evidence="2" type="ORF">C1SCF055_LOCUS11718</name>
</gene>
<reference evidence="2" key="1">
    <citation type="submission" date="2022-10" db="EMBL/GenBank/DDBJ databases">
        <authorList>
            <person name="Chen Y."/>
            <person name="Dougan E. K."/>
            <person name="Chan C."/>
            <person name="Rhodes N."/>
            <person name="Thang M."/>
        </authorList>
    </citation>
    <scope>NUCLEOTIDE SEQUENCE</scope>
</reference>
<keyword evidence="1" id="KW-0812">Transmembrane</keyword>
<evidence type="ECO:0000313" key="3">
    <source>
        <dbReference type="EMBL" id="CAL1137544.1"/>
    </source>
</evidence>
<dbReference type="EMBL" id="CAMXCT010000868">
    <property type="protein sequence ID" value="CAI3984169.1"/>
    <property type="molecule type" value="Genomic_DNA"/>
</dbReference>
<evidence type="ECO:0000256" key="1">
    <source>
        <dbReference type="SAM" id="Phobius"/>
    </source>
</evidence>
<dbReference type="Proteomes" id="UP001152797">
    <property type="component" value="Unassembled WGS sequence"/>
</dbReference>
<accession>A0A9P1FNU8</accession>